<evidence type="ECO:0000256" key="7">
    <source>
        <dbReference type="ARBA" id="ARBA00023015"/>
    </source>
</evidence>
<dbReference type="InterPro" id="IPR018501">
    <property type="entry name" value="DDT_dom"/>
</dbReference>
<evidence type="ECO:0000256" key="6">
    <source>
        <dbReference type="ARBA" id="ARBA00022843"/>
    </source>
</evidence>
<evidence type="ECO:0000259" key="12">
    <source>
        <dbReference type="PROSITE" id="PS50827"/>
    </source>
</evidence>
<feature type="region of interest" description="Disordered" evidence="11">
    <location>
        <begin position="173"/>
        <end position="249"/>
    </location>
</feature>
<dbReference type="InterPro" id="IPR040221">
    <property type="entry name" value="CDCA7/CDA7L"/>
</dbReference>
<reference evidence="13 14" key="1">
    <citation type="submission" date="2024-01" db="EMBL/GenBank/DDBJ databases">
        <title>Genome assemblies of Stephania.</title>
        <authorList>
            <person name="Yang L."/>
        </authorList>
    </citation>
    <scope>NUCLEOTIDE SEQUENCE [LARGE SCALE GENOMIC DNA]</scope>
    <source>
        <strain evidence="13">JXDWG</strain>
        <tissue evidence="13">Leaf</tissue>
    </source>
</reference>
<gene>
    <name evidence="13" type="ORF">Scep_022494</name>
</gene>
<keyword evidence="8" id="KW-0804">Transcription</keyword>
<comment type="caution">
    <text evidence="13">The sequence shown here is derived from an EMBL/GenBank/DDBJ whole genome shotgun (WGS) entry which is preliminary data.</text>
</comment>
<dbReference type="EMBL" id="JBBNAG010000009">
    <property type="protein sequence ID" value="KAK9105650.1"/>
    <property type="molecule type" value="Genomic_DNA"/>
</dbReference>
<evidence type="ECO:0000256" key="1">
    <source>
        <dbReference type="ARBA" id="ARBA00004123"/>
    </source>
</evidence>
<keyword evidence="7" id="KW-0805">Transcription regulation</keyword>
<evidence type="ECO:0000256" key="10">
    <source>
        <dbReference type="SAM" id="Coils"/>
    </source>
</evidence>
<dbReference type="InterPro" id="IPR018866">
    <property type="entry name" value="Znf-4CXXC_R1"/>
</dbReference>
<feature type="compositionally biased region" description="Basic and acidic residues" evidence="11">
    <location>
        <begin position="239"/>
        <end position="249"/>
    </location>
</feature>
<name>A0AAP0F822_9MAGN</name>
<feature type="compositionally biased region" description="Polar residues" evidence="11">
    <location>
        <begin position="1"/>
        <end position="13"/>
    </location>
</feature>
<dbReference type="Proteomes" id="UP001419268">
    <property type="component" value="Unassembled WGS sequence"/>
</dbReference>
<evidence type="ECO:0000256" key="2">
    <source>
        <dbReference type="ARBA" id="ARBA00004496"/>
    </source>
</evidence>
<feature type="compositionally biased region" description="Low complexity" evidence="11">
    <location>
        <begin position="177"/>
        <end position="186"/>
    </location>
</feature>
<evidence type="ECO:0000313" key="14">
    <source>
        <dbReference type="Proteomes" id="UP001419268"/>
    </source>
</evidence>
<sequence length="676" mass="75012">MVASSNSHSTSIGIATRETPVRRSSPSPMEDETQKVNDGENEPKQGKTCHQCRQKTKNAVSYCKNLRNGKPCPIKFCQKCLLNRYGEKVEEVAMIVDWLCPKCRGICNCSCCIFFEVMHILLIFRKKKGHRPTGTLAPTAKATGFSSVSEMLLAKGPEGLSAVKVGKEIGASPERLSSSSKQVASSTKKRGKENSFDGNLNSNLQTKPSISSSCDKNVEDLKVKSTKGSGSESCTTGEENTKGNELKKSFKKSRISEEITNKTIKKEENVCANNARGPLVEGDSHKLVSRVLSDGVTARPSENSNDEKAEASGLLEFGKTEKYRRMQPPPDIELPQGIEVTNVAGIELPPEDAGHALQFLEFCNAFGQVFNVKKGQSELIIRELVHQRSRRRGQYSPIVQFYIQLLSLLQEDLGEKPLPLSAAGNGWLQALGKWISASQGAFGDLPSNCFDRGGDGYEDLSISQKLRILNFLCDEALGTTELRTWIDEQDLKLARRTKEAKEKIVAAKDKEKQVKQQLQDEMARAACLSISEYDDVMSKMKSEAEKVHTEIREAIDSLPKKKQRPDAIRTVPVFLDGHGRVFWRLRGSFCEASILVQDIGTRGSATPKEKWFIYDGEQNKVVEKYISLSKNMLRMRKVSDKFAFATCEARFKDDTLDDLSPSSGVEEFLPLLVAES</sequence>
<keyword evidence="9" id="KW-0539">Nucleus</keyword>
<keyword evidence="5" id="KW-0597">Phosphoprotein</keyword>
<keyword evidence="3" id="KW-0963">Cytoplasm</keyword>
<dbReference type="PANTHER" id="PTHR31169">
    <property type="entry name" value="OS05G0300700 PROTEIN"/>
    <property type="match status" value="1"/>
</dbReference>
<dbReference type="InterPro" id="IPR028942">
    <property type="entry name" value="WHIM1_dom"/>
</dbReference>
<evidence type="ECO:0000256" key="11">
    <source>
        <dbReference type="SAM" id="MobiDB-lite"/>
    </source>
</evidence>
<evidence type="ECO:0000256" key="8">
    <source>
        <dbReference type="ARBA" id="ARBA00023163"/>
    </source>
</evidence>
<feature type="compositionally biased region" description="Polar residues" evidence="11">
    <location>
        <begin position="196"/>
        <end position="215"/>
    </location>
</feature>
<keyword evidence="4" id="KW-1017">Isopeptide bond</keyword>
<dbReference type="SMART" id="SM00571">
    <property type="entry name" value="DDT"/>
    <property type="match status" value="1"/>
</dbReference>
<dbReference type="GO" id="GO:0005634">
    <property type="term" value="C:nucleus"/>
    <property type="evidence" value="ECO:0007669"/>
    <property type="project" value="UniProtKB-SubCell"/>
</dbReference>
<feature type="compositionally biased region" description="Polar residues" evidence="11">
    <location>
        <begin position="226"/>
        <end position="238"/>
    </location>
</feature>
<dbReference type="AlphaFoldDB" id="A0AAP0F822"/>
<dbReference type="PROSITE" id="PS50827">
    <property type="entry name" value="DDT"/>
    <property type="match status" value="1"/>
</dbReference>
<dbReference type="Pfam" id="PF10497">
    <property type="entry name" value="zf-4CXXC_R1"/>
    <property type="match status" value="1"/>
</dbReference>
<feature type="region of interest" description="Disordered" evidence="11">
    <location>
        <begin position="1"/>
        <end position="47"/>
    </location>
</feature>
<dbReference type="GO" id="GO:0005737">
    <property type="term" value="C:cytoplasm"/>
    <property type="evidence" value="ECO:0007669"/>
    <property type="project" value="UniProtKB-SubCell"/>
</dbReference>
<evidence type="ECO:0000313" key="13">
    <source>
        <dbReference type="EMBL" id="KAK9105650.1"/>
    </source>
</evidence>
<dbReference type="Pfam" id="PF15612">
    <property type="entry name" value="WHIM1"/>
    <property type="match status" value="1"/>
</dbReference>
<evidence type="ECO:0000256" key="9">
    <source>
        <dbReference type="ARBA" id="ARBA00023242"/>
    </source>
</evidence>
<proteinExistence type="predicted"/>
<feature type="coiled-coil region" evidence="10">
    <location>
        <begin position="497"/>
        <end position="528"/>
    </location>
</feature>
<protein>
    <recommendedName>
        <fullName evidence="12">DDT domain-containing protein</fullName>
    </recommendedName>
</protein>
<dbReference type="GO" id="GO:0006355">
    <property type="term" value="P:regulation of DNA-templated transcription"/>
    <property type="evidence" value="ECO:0007669"/>
    <property type="project" value="InterPro"/>
</dbReference>
<evidence type="ECO:0000256" key="5">
    <source>
        <dbReference type="ARBA" id="ARBA00022553"/>
    </source>
</evidence>
<keyword evidence="6" id="KW-0832">Ubl conjugation</keyword>
<evidence type="ECO:0000256" key="4">
    <source>
        <dbReference type="ARBA" id="ARBA00022499"/>
    </source>
</evidence>
<organism evidence="13 14">
    <name type="scientific">Stephania cephalantha</name>
    <dbReference type="NCBI Taxonomy" id="152367"/>
    <lineage>
        <taxon>Eukaryota</taxon>
        <taxon>Viridiplantae</taxon>
        <taxon>Streptophyta</taxon>
        <taxon>Embryophyta</taxon>
        <taxon>Tracheophyta</taxon>
        <taxon>Spermatophyta</taxon>
        <taxon>Magnoliopsida</taxon>
        <taxon>Ranunculales</taxon>
        <taxon>Menispermaceae</taxon>
        <taxon>Menispermoideae</taxon>
        <taxon>Cissampelideae</taxon>
        <taxon>Stephania</taxon>
    </lineage>
</organism>
<feature type="compositionally biased region" description="Basic and acidic residues" evidence="11">
    <location>
        <begin position="32"/>
        <end position="45"/>
    </location>
</feature>
<keyword evidence="10" id="KW-0175">Coiled coil</keyword>
<comment type="subcellular location">
    <subcellularLocation>
        <location evidence="2">Cytoplasm</location>
    </subcellularLocation>
    <subcellularLocation>
        <location evidence="1">Nucleus</location>
    </subcellularLocation>
</comment>
<feature type="domain" description="DDT" evidence="12">
    <location>
        <begin position="350"/>
        <end position="415"/>
    </location>
</feature>
<keyword evidence="14" id="KW-1185">Reference proteome</keyword>
<dbReference type="PANTHER" id="PTHR31169:SF8">
    <property type="entry name" value="ZINC-FINGER DOMAIN OF MONOAMINE-OXIDASE A REPRESSOR R1 PROTEIN"/>
    <property type="match status" value="1"/>
</dbReference>
<accession>A0AAP0F822</accession>
<evidence type="ECO:0000256" key="3">
    <source>
        <dbReference type="ARBA" id="ARBA00022490"/>
    </source>
</evidence>